<keyword evidence="1" id="KW-1133">Transmembrane helix</keyword>
<feature type="transmembrane region" description="Helical" evidence="1">
    <location>
        <begin position="213"/>
        <end position="236"/>
    </location>
</feature>
<evidence type="ECO:0000313" key="3">
    <source>
        <dbReference type="Proteomes" id="UP001144256"/>
    </source>
</evidence>
<feature type="transmembrane region" description="Helical" evidence="1">
    <location>
        <begin position="81"/>
        <end position="99"/>
    </location>
</feature>
<sequence>MNNKKTDSILIDGIVSSLIAFLIAIGICFVLSLVFNLTGYKEFNQIMSGNLGGDKGASVNSILRITVILFNFSLFNTVGTVRFGILIFAFIPIIAFWLANRQLNKKGNLGPTNISIYLISSLIFASLQFIISLITKGELVEGLPINFATLSNFIATFILTFIIQLFIKLNYRNTGKNAGIKAFKSTYRIMGIVAGFIGIVAIVAGVSSQSNNIIMMIIAVIAMLPNVISYIFFYMIGLTMKFNDVFQEQLNIYINLDLTFQNRMYIRYIAILLFVLIIAYVIYKMDKKKFIRNAIIYSLTLGIFMGTLGYCSSINFIEIKYIGSIQFGVSSILLSVFIPILVIWIVILLYYLIKRIKDIIRE</sequence>
<keyword evidence="1" id="KW-0812">Transmembrane</keyword>
<comment type="caution">
    <text evidence="2">The sequence shown here is derived from an EMBL/GenBank/DDBJ whole genome shotgun (WGS) entry which is preliminary data.</text>
</comment>
<protein>
    <submittedName>
        <fullName evidence="2">Uncharacterized protein</fullName>
    </submittedName>
</protein>
<proteinExistence type="predicted"/>
<evidence type="ECO:0000256" key="1">
    <source>
        <dbReference type="SAM" id="Phobius"/>
    </source>
</evidence>
<feature type="transmembrane region" description="Helical" evidence="1">
    <location>
        <begin position="114"/>
        <end position="135"/>
    </location>
</feature>
<dbReference type="AlphaFoldDB" id="A0A9W5Y9N0"/>
<dbReference type="RefSeq" id="WP_281813038.1">
    <property type="nucleotide sequence ID" value="NZ_BRLB01000001.1"/>
</dbReference>
<feature type="transmembrane region" description="Helical" evidence="1">
    <location>
        <begin position="9"/>
        <end position="37"/>
    </location>
</feature>
<dbReference type="EMBL" id="BRLB01000001">
    <property type="protein sequence ID" value="GKX28595.1"/>
    <property type="molecule type" value="Genomic_DNA"/>
</dbReference>
<accession>A0A9W5Y9N0</accession>
<evidence type="ECO:0000313" key="2">
    <source>
        <dbReference type="EMBL" id="GKX28595.1"/>
    </source>
</evidence>
<name>A0A9W5Y9N0_9FIRM</name>
<gene>
    <name evidence="2" type="ORF">SH1V18_10750</name>
</gene>
<feature type="transmembrane region" description="Helical" evidence="1">
    <location>
        <begin position="265"/>
        <end position="283"/>
    </location>
</feature>
<dbReference type="Proteomes" id="UP001144256">
    <property type="component" value="Unassembled WGS sequence"/>
</dbReference>
<feature type="transmembrane region" description="Helical" evidence="1">
    <location>
        <begin position="187"/>
        <end position="206"/>
    </location>
</feature>
<keyword evidence="3" id="KW-1185">Reference proteome</keyword>
<feature type="transmembrane region" description="Helical" evidence="1">
    <location>
        <begin position="295"/>
        <end position="317"/>
    </location>
</feature>
<keyword evidence="1" id="KW-0472">Membrane</keyword>
<feature type="transmembrane region" description="Helical" evidence="1">
    <location>
        <begin position="329"/>
        <end position="353"/>
    </location>
</feature>
<feature type="transmembrane region" description="Helical" evidence="1">
    <location>
        <begin position="147"/>
        <end position="167"/>
    </location>
</feature>
<organism evidence="2 3">
    <name type="scientific">Vallitalea longa</name>
    <dbReference type="NCBI Taxonomy" id="2936439"/>
    <lineage>
        <taxon>Bacteria</taxon>
        <taxon>Bacillati</taxon>
        <taxon>Bacillota</taxon>
        <taxon>Clostridia</taxon>
        <taxon>Lachnospirales</taxon>
        <taxon>Vallitaleaceae</taxon>
        <taxon>Vallitalea</taxon>
    </lineage>
</organism>
<reference evidence="2" key="1">
    <citation type="submission" date="2022-06" db="EMBL/GenBank/DDBJ databases">
        <title>Vallitalea longa sp. nov., an anaerobic bacterium isolated from marine sediment.</title>
        <authorList>
            <person name="Hirano S."/>
            <person name="Terahara T."/>
            <person name="Mori K."/>
            <person name="Hamada M."/>
            <person name="Matsumoto R."/>
            <person name="Kobayashi T."/>
        </authorList>
    </citation>
    <scope>NUCLEOTIDE SEQUENCE</scope>
    <source>
        <strain evidence="2">SH18-1</strain>
    </source>
</reference>